<evidence type="ECO:0000313" key="7">
    <source>
        <dbReference type="EMBL" id="SNV34259.1"/>
    </source>
</evidence>
<keyword evidence="5 7" id="KW-0413">Isomerase</keyword>
<name>A0A239WJ61_9FLAO</name>
<proteinExistence type="inferred from homology"/>
<dbReference type="Pfam" id="PF03275">
    <property type="entry name" value="GLF"/>
    <property type="match status" value="1"/>
</dbReference>
<dbReference type="GO" id="GO:0050660">
    <property type="term" value="F:flavin adenine dinucleotide binding"/>
    <property type="evidence" value="ECO:0007669"/>
    <property type="project" value="TreeGrafter"/>
</dbReference>
<evidence type="ECO:0000259" key="6">
    <source>
        <dbReference type="Pfam" id="PF03275"/>
    </source>
</evidence>
<dbReference type="RefSeq" id="WP_185116908.1">
    <property type="nucleotide sequence ID" value="NZ_LT906465.1"/>
</dbReference>
<evidence type="ECO:0000256" key="3">
    <source>
        <dbReference type="ARBA" id="ARBA00022630"/>
    </source>
</evidence>
<dbReference type="EMBL" id="LT906465">
    <property type="protein sequence ID" value="SNV34259.1"/>
    <property type="molecule type" value="Genomic_DNA"/>
</dbReference>
<dbReference type="InterPro" id="IPR004379">
    <property type="entry name" value="UDP-GALP_mutase"/>
</dbReference>
<organism evidence="7 8">
    <name type="scientific">Chryseobacterium taklimakanense</name>
    <dbReference type="NCBI Taxonomy" id="536441"/>
    <lineage>
        <taxon>Bacteria</taxon>
        <taxon>Pseudomonadati</taxon>
        <taxon>Bacteroidota</taxon>
        <taxon>Flavobacteriia</taxon>
        <taxon>Flavobacteriales</taxon>
        <taxon>Weeksellaceae</taxon>
        <taxon>Chryseobacterium group</taxon>
        <taxon>Chryseobacterium</taxon>
    </lineage>
</organism>
<keyword evidence="4" id="KW-0274">FAD</keyword>
<evidence type="ECO:0000256" key="5">
    <source>
        <dbReference type="ARBA" id="ARBA00023235"/>
    </source>
</evidence>
<sequence length="379" mass="44585">MKEDILIIGAGISGATLAERYASIGKKVVVLEKRGHIAGNCYDEYDENGILVSKYGAHLFHTNDAGVWEYVQRFAEWYPWEHKVIARVDNKTVPIPVNIDTVNILFGENISTEDEMKAWLDKNRIPFDKPKNGEEAVMNRVGPVLYEKMFKHYTKKQWDKYPEELNASVLERIPVRYNHDGRYFSDTYQALPKGGYTKVFENMLNHPNITVMLNTDYFDVKDQFEGFEKLFYTGPIDRFFEFQDEMMEKLEYRSINFVTEHLDQEFFQENSVVNYPGQEVDYTRIIEYKHFGNQQSPKTSIVKEYTVDTGEPYYPVPNERNQQIYEKYKEKADLLQNVYFVGRLANYKYFNMDQAFRNALDLFNSLEASNLKPHDKSFV</sequence>
<protein>
    <submittedName>
        <fullName evidence="7">UDP-galactopyranose mutase</fullName>
        <ecNumber evidence="7">5.4.99.9</ecNumber>
    </submittedName>
</protein>
<gene>
    <name evidence="7" type="primary">glf</name>
    <name evidence="7" type="ORF">SAMEA4412677_00289</name>
</gene>
<dbReference type="SUPFAM" id="SSF51971">
    <property type="entry name" value="Nucleotide-binding domain"/>
    <property type="match status" value="1"/>
</dbReference>
<keyword evidence="8" id="KW-1185">Reference proteome</keyword>
<dbReference type="EC" id="5.4.99.9" evidence="7"/>
<comment type="similarity">
    <text evidence="2">Belongs to the UDP-galactopyranose/dTDP-fucopyranose mutase family.</text>
</comment>
<evidence type="ECO:0000256" key="1">
    <source>
        <dbReference type="ARBA" id="ARBA00001974"/>
    </source>
</evidence>
<evidence type="ECO:0000313" key="8">
    <source>
        <dbReference type="Proteomes" id="UP000215196"/>
    </source>
</evidence>
<dbReference type="Gene3D" id="3.40.50.720">
    <property type="entry name" value="NAD(P)-binding Rossmann-like Domain"/>
    <property type="match status" value="3"/>
</dbReference>
<dbReference type="AlphaFoldDB" id="A0A239WJ61"/>
<dbReference type="NCBIfam" id="TIGR00031">
    <property type="entry name" value="UDP-GALP_mutase"/>
    <property type="match status" value="1"/>
</dbReference>
<evidence type="ECO:0000256" key="2">
    <source>
        <dbReference type="ARBA" id="ARBA00009321"/>
    </source>
</evidence>
<comment type="cofactor">
    <cofactor evidence="1">
        <name>FAD</name>
        <dbReference type="ChEBI" id="CHEBI:57692"/>
    </cofactor>
</comment>
<dbReference type="PANTHER" id="PTHR21197">
    <property type="entry name" value="UDP-GALACTOPYRANOSE MUTASE"/>
    <property type="match status" value="1"/>
</dbReference>
<dbReference type="PANTHER" id="PTHR21197:SF0">
    <property type="entry name" value="UDP-GALACTOPYRANOSE MUTASE"/>
    <property type="match status" value="1"/>
</dbReference>
<dbReference type="Proteomes" id="UP000215196">
    <property type="component" value="Chromosome 1"/>
</dbReference>
<dbReference type="GO" id="GO:0008767">
    <property type="term" value="F:UDP-galactopyranose mutase activity"/>
    <property type="evidence" value="ECO:0007669"/>
    <property type="project" value="UniProtKB-EC"/>
</dbReference>
<feature type="domain" description="UDP-galactopyranose mutase C-terminal" evidence="6">
    <location>
        <begin position="148"/>
        <end position="349"/>
    </location>
</feature>
<dbReference type="Pfam" id="PF13450">
    <property type="entry name" value="NAD_binding_8"/>
    <property type="match status" value="1"/>
</dbReference>
<evidence type="ECO:0000256" key="4">
    <source>
        <dbReference type="ARBA" id="ARBA00022827"/>
    </source>
</evidence>
<dbReference type="SUPFAM" id="SSF54373">
    <property type="entry name" value="FAD-linked reductases, C-terminal domain"/>
    <property type="match status" value="1"/>
</dbReference>
<accession>A0A239WJ61</accession>
<dbReference type="KEGG" id="ctak:4412677_00289"/>
<keyword evidence="3" id="KW-0285">Flavoprotein</keyword>
<dbReference type="GO" id="GO:0005829">
    <property type="term" value="C:cytosol"/>
    <property type="evidence" value="ECO:0007669"/>
    <property type="project" value="TreeGrafter"/>
</dbReference>
<reference evidence="7 8" key="1">
    <citation type="submission" date="2017-06" db="EMBL/GenBank/DDBJ databases">
        <authorList>
            <consortium name="Pathogen Informatics"/>
        </authorList>
    </citation>
    <scope>NUCLEOTIDE SEQUENCE [LARGE SCALE GENOMIC DNA]</scope>
    <source>
        <strain evidence="7 8">NCTC13490</strain>
    </source>
</reference>
<dbReference type="InterPro" id="IPR015899">
    <property type="entry name" value="UDP-GalPyranose_mutase_C"/>
</dbReference>